<dbReference type="OMA" id="CETPWRE"/>
<keyword evidence="3" id="KW-1185">Reference proteome</keyword>
<dbReference type="HOGENOM" id="CLU_2268110_0_0_1"/>
<dbReference type="Proteomes" id="UP000008022">
    <property type="component" value="Unassembled WGS sequence"/>
</dbReference>
<dbReference type="AlphaFoldDB" id="A0A0E0R752"/>
<reference evidence="3" key="1">
    <citation type="submission" date="2013-06" db="EMBL/GenBank/DDBJ databases">
        <authorList>
            <person name="Zhao Q."/>
        </authorList>
    </citation>
    <scope>NUCLEOTIDE SEQUENCE</scope>
    <source>
        <strain evidence="3">cv. W1943</strain>
    </source>
</reference>
<feature type="compositionally biased region" description="Basic and acidic residues" evidence="1">
    <location>
        <begin position="79"/>
        <end position="101"/>
    </location>
</feature>
<proteinExistence type="predicted"/>
<protein>
    <submittedName>
        <fullName evidence="2">Uncharacterized protein</fullName>
    </submittedName>
</protein>
<evidence type="ECO:0000256" key="1">
    <source>
        <dbReference type="SAM" id="MobiDB-lite"/>
    </source>
</evidence>
<reference evidence="2" key="2">
    <citation type="submission" date="2015-06" db="UniProtKB">
        <authorList>
            <consortium name="EnsemblPlants"/>
        </authorList>
    </citation>
    <scope>IDENTIFICATION</scope>
</reference>
<dbReference type="Gramene" id="ORUFI11G10700.1">
    <property type="protein sequence ID" value="ORUFI11G10700.1"/>
    <property type="gene ID" value="ORUFI11G10700"/>
</dbReference>
<sequence length="107" mass="11695">MELPSWSPPRAHVAMAAASAANNGGDSLASDSRLTVASDAAHLAGGSPDDHGRRRLGLSHPAPVILSRGRRFTCETPWRETEEEIRKKRETGRGKEKERRGNLKRSI</sequence>
<name>A0A0E0R752_ORYRU</name>
<accession>A0A0E0R752</accession>
<feature type="region of interest" description="Disordered" evidence="1">
    <location>
        <begin position="79"/>
        <end position="107"/>
    </location>
</feature>
<evidence type="ECO:0000313" key="3">
    <source>
        <dbReference type="Proteomes" id="UP000008022"/>
    </source>
</evidence>
<organism evidence="2 3">
    <name type="scientific">Oryza rufipogon</name>
    <name type="common">Brownbeard rice</name>
    <name type="synonym">Asian wild rice</name>
    <dbReference type="NCBI Taxonomy" id="4529"/>
    <lineage>
        <taxon>Eukaryota</taxon>
        <taxon>Viridiplantae</taxon>
        <taxon>Streptophyta</taxon>
        <taxon>Embryophyta</taxon>
        <taxon>Tracheophyta</taxon>
        <taxon>Spermatophyta</taxon>
        <taxon>Magnoliopsida</taxon>
        <taxon>Liliopsida</taxon>
        <taxon>Poales</taxon>
        <taxon>Poaceae</taxon>
        <taxon>BOP clade</taxon>
        <taxon>Oryzoideae</taxon>
        <taxon>Oryzeae</taxon>
        <taxon>Oryzinae</taxon>
        <taxon>Oryza</taxon>
    </lineage>
</organism>
<evidence type="ECO:0000313" key="2">
    <source>
        <dbReference type="EnsemblPlants" id="ORUFI11G10700.1"/>
    </source>
</evidence>
<dbReference type="EnsemblPlants" id="ORUFI11G10700.1">
    <property type="protein sequence ID" value="ORUFI11G10700.1"/>
    <property type="gene ID" value="ORUFI11G10700"/>
</dbReference>